<feature type="non-terminal residue" evidence="1">
    <location>
        <position position="1"/>
    </location>
</feature>
<accession>A0A6N2B9L9</accession>
<organism evidence="1">
    <name type="scientific">Solanum chilense</name>
    <name type="common">Tomato</name>
    <name type="synonym">Lycopersicon chilense</name>
    <dbReference type="NCBI Taxonomy" id="4083"/>
    <lineage>
        <taxon>Eukaryota</taxon>
        <taxon>Viridiplantae</taxon>
        <taxon>Streptophyta</taxon>
        <taxon>Embryophyta</taxon>
        <taxon>Tracheophyta</taxon>
        <taxon>Spermatophyta</taxon>
        <taxon>Magnoliopsida</taxon>
        <taxon>eudicotyledons</taxon>
        <taxon>Gunneridae</taxon>
        <taxon>Pentapetalae</taxon>
        <taxon>asterids</taxon>
        <taxon>lamiids</taxon>
        <taxon>Solanales</taxon>
        <taxon>Solanaceae</taxon>
        <taxon>Solanoideae</taxon>
        <taxon>Solaneae</taxon>
        <taxon>Solanum</taxon>
        <taxon>Solanum subgen. Lycopersicon</taxon>
    </lineage>
</organism>
<comment type="caution">
    <text evidence="1">The sequence shown here is derived from an EMBL/GenBank/DDBJ whole genome shotgun (WGS) entry which is preliminary data.</text>
</comment>
<proteinExistence type="predicted"/>
<evidence type="ECO:0000313" key="1">
    <source>
        <dbReference type="EMBL" id="TMW91567.1"/>
    </source>
</evidence>
<name>A0A6N2B9L9_SOLCI</name>
<sequence length="85" mass="10218">VDDKCLYLGIDDYSHENLKNYLISQAMLSSRVDGDSHKWIDARNRGKTDELIRKKKSRRSLQERWQEIIILRLFMRCHSCHKLEL</sequence>
<gene>
    <name evidence="1" type="ORF">EJD97_014167</name>
</gene>
<protein>
    <submittedName>
        <fullName evidence="1">Uncharacterized protein</fullName>
    </submittedName>
</protein>
<dbReference type="EMBL" id="RXGB01003657">
    <property type="protein sequence ID" value="TMW91567.1"/>
    <property type="molecule type" value="Genomic_DNA"/>
</dbReference>
<dbReference type="AlphaFoldDB" id="A0A6N2B9L9"/>
<reference evidence="1" key="1">
    <citation type="submission" date="2019-05" db="EMBL/GenBank/DDBJ databases">
        <title>The de novo reference genome and transcriptome assemblies of the wild tomato species Solanum chilense.</title>
        <authorList>
            <person name="Stam R."/>
            <person name="Nosenko T."/>
            <person name="Hoerger A.C."/>
            <person name="Stephan W."/>
            <person name="Seidel M.A."/>
            <person name="Kuhn J.M.M."/>
            <person name="Haberer G."/>
            <person name="Tellier A."/>
        </authorList>
    </citation>
    <scope>NUCLEOTIDE SEQUENCE</scope>
    <source>
        <tissue evidence="1">Mature leaves</tissue>
    </source>
</reference>